<sequence length="911" mass="95817">MAAGGRKQIDVLKSAVGKLAGRFEAENSTPFFEAAASLARDGLPISCPPSPFTRVCSRCLLRVAGHMGMEDYTLTAPSQGEIIFALSPHDAANAAVAAAAAAAAGSSDVDGGEGGPFPPEEATTAAGLPLCPTCFGLLPALLDKQRPALPTHGTAADGNQRTAVSASGDAAAANATAAAATAAAATAAGTAGTATGGVDLAWLRVQKAVSDATGCRAGPAANHERLQDWPSIADIADAVRRQAEVGPPDSIALAAATAAAVPAAPPPPPSAADSGDVAMAEAASAAKPTTASATSEVVVGPPLQLKSFSLEINTVPAATAVRDVSLHAWLISFCESRGVRCPAWRPTDIVSLPTVLRRVVPLCLSRQLGVPAAGHQSAAVCVSVAILDGGEGLQELRVLAEQQGGGGRRQQQHHFQHYRQNKRQRGPQGRQQQQQLGPEQDAAEGEGEGGLQGKAFDERNQLMSFEQASTAACSTPRHVLARLFPWPPLPADKRRELQQQQQKQQPHYQQQQRYRHGRPVHSPRAAAAAAAPADNKATEPAAAAAAPPRVFVRAVHAPILLAGSATTPPDSTQTSQYHKQRRYCKLRRHMPQCPWFVLSTGARIAGVSVQEVIEQFVLPVYGTCTAKMITGGREDADVRMLGPGRPFVLELQVSPKELPSFVAPRQRVCGGVGRPYPAPLRGHPPVSELRRLEARMRDSKCGVTVQGLTPCGPAALESIKAAEELKEKSYRALCWAERAPSLEDLEALKALGRVEAAQDTPVRVLHRRAAKVRPKWFQVELAIPVSGRPNYFVLEFRTQVIDKTGQPASPSGASTSPLSASPSISPSASPPPPVDGAADGTAKRKFNPKPRPRPPNKPDSKPELKSSPKPNTTSGPAPVPVLTADMLDSGSFVRVEIVQLDVIDVHLDKWP</sequence>
<dbReference type="Gene3D" id="3.30.70.3190">
    <property type="match status" value="1"/>
</dbReference>
<dbReference type="InterPro" id="IPR048741">
    <property type="entry name" value="Pus10-like_C"/>
</dbReference>
<reference evidence="6 7" key="1">
    <citation type="journal article" date="2010" name="Science">
        <title>Genomic analysis of organismal complexity in the multicellular green alga Volvox carteri.</title>
        <authorList>
            <person name="Prochnik S.E."/>
            <person name="Umen J."/>
            <person name="Nedelcu A.M."/>
            <person name="Hallmann A."/>
            <person name="Miller S.M."/>
            <person name="Nishii I."/>
            <person name="Ferris P."/>
            <person name="Kuo A."/>
            <person name="Mitros T."/>
            <person name="Fritz-Laylin L.K."/>
            <person name="Hellsten U."/>
            <person name="Chapman J."/>
            <person name="Simakov O."/>
            <person name="Rensing S.A."/>
            <person name="Terry A."/>
            <person name="Pangilinan J."/>
            <person name="Kapitonov V."/>
            <person name="Jurka J."/>
            <person name="Salamov A."/>
            <person name="Shapiro H."/>
            <person name="Schmutz J."/>
            <person name="Grimwood J."/>
            <person name="Lindquist E."/>
            <person name="Lucas S."/>
            <person name="Grigoriev I.V."/>
            <person name="Schmitt R."/>
            <person name="Kirk D."/>
            <person name="Rokhsar D.S."/>
        </authorList>
    </citation>
    <scope>NUCLEOTIDE SEQUENCE [LARGE SCALE GENOMIC DNA]</scope>
    <source>
        <strain evidence="7">f. Nagariensis / Eve</strain>
    </source>
</reference>
<name>D8TNZ0_VOLCA</name>
<dbReference type="Pfam" id="PF21238">
    <property type="entry name" value="Pus10_C"/>
    <property type="match status" value="2"/>
</dbReference>
<dbReference type="Proteomes" id="UP000001058">
    <property type="component" value="Unassembled WGS sequence"/>
</dbReference>
<dbReference type="GO" id="GO:0031119">
    <property type="term" value="P:tRNA pseudouridine synthesis"/>
    <property type="evidence" value="ECO:0007669"/>
    <property type="project" value="TreeGrafter"/>
</dbReference>
<feature type="domain" description="Pus10-like C-terminal" evidence="5">
    <location>
        <begin position="673"/>
        <end position="799"/>
    </location>
</feature>
<dbReference type="InterPro" id="IPR039894">
    <property type="entry name" value="Pus10-like"/>
</dbReference>
<dbReference type="EC" id="5.4.99.25" evidence="1"/>
<feature type="compositionally biased region" description="Basic residues" evidence="4">
    <location>
        <begin position="843"/>
        <end position="854"/>
    </location>
</feature>
<feature type="region of interest" description="Disordered" evidence="4">
    <location>
        <begin position="494"/>
        <end position="545"/>
    </location>
</feature>
<proteinExistence type="predicted"/>
<evidence type="ECO:0000256" key="3">
    <source>
        <dbReference type="ARBA" id="ARBA00023235"/>
    </source>
</evidence>
<evidence type="ECO:0000259" key="5">
    <source>
        <dbReference type="Pfam" id="PF21238"/>
    </source>
</evidence>
<feature type="compositionally biased region" description="Basic residues" evidence="4">
    <location>
        <begin position="410"/>
        <end position="425"/>
    </location>
</feature>
<feature type="compositionally biased region" description="Low complexity" evidence="4">
    <location>
        <begin position="426"/>
        <end position="440"/>
    </location>
</feature>
<dbReference type="Gene3D" id="3.30.70.2510">
    <property type="match status" value="1"/>
</dbReference>
<feature type="domain" description="Pus10-like C-terminal" evidence="5">
    <location>
        <begin position="582"/>
        <end position="654"/>
    </location>
</feature>
<evidence type="ECO:0000256" key="1">
    <source>
        <dbReference type="ARBA" id="ARBA00012787"/>
    </source>
</evidence>
<dbReference type="eggNOG" id="KOG2364">
    <property type="taxonomic scope" value="Eukaryota"/>
</dbReference>
<feature type="region of interest" description="Disordered" evidence="4">
    <location>
        <begin position="804"/>
        <end position="882"/>
    </location>
</feature>
<dbReference type="GO" id="GO:0160148">
    <property type="term" value="F:tRNA pseudouridine(55) synthase activity"/>
    <property type="evidence" value="ECO:0007669"/>
    <property type="project" value="UniProtKB-EC"/>
</dbReference>
<feature type="compositionally biased region" description="Low complexity" evidence="4">
    <location>
        <begin position="807"/>
        <end position="827"/>
    </location>
</feature>
<feature type="compositionally biased region" description="Low complexity" evidence="4">
    <location>
        <begin position="498"/>
        <end position="512"/>
    </location>
</feature>
<evidence type="ECO:0000313" key="6">
    <source>
        <dbReference type="EMBL" id="EFJ50668.1"/>
    </source>
</evidence>
<dbReference type="OrthoDB" id="271937at2759"/>
<dbReference type="EMBL" id="GL378330">
    <property type="protein sequence ID" value="EFJ50668.1"/>
    <property type="molecule type" value="Genomic_DNA"/>
</dbReference>
<dbReference type="PANTHER" id="PTHR21568">
    <property type="entry name" value="TRNA PSEUDOURIDINE SYNTHASE PUS10"/>
    <property type="match status" value="1"/>
</dbReference>
<feature type="compositionally biased region" description="Basic and acidic residues" evidence="4">
    <location>
        <begin position="856"/>
        <end position="866"/>
    </location>
</feature>
<organism evidence="7">
    <name type="scientific">Volvox carteri f. nagariensis</name>
    <dbReference type="NCBI Taxonomy" id="3068"/>
    <lineage>
        <taxon>Eukaryota</taxon>
        <taxon>Viridiplantae</taxon>
        <taxon>Chlorophyta</taxon>
        <taxon>core chlorophytes</taxon>
        <taxon>Chlorophyceae</taxon>
        <taxon>CS clade</taxon>
        <taxon>Chlamydomonadales</taxon>
        <taxon>Volvocaceae</taxon>
        <taxon>Volvox</taxon>
    </lineage>
</organism>
<evidence type="ECO:0000256" key="2">
    <source>
        <dbReference type="ARBA" id="ARBA00022694"/>
    </source>
</evidence>
<feature type="region of interest" description="Disordered" evidence="4">
    <location>
        <begin position="402"/>
        <end position="453"/>
    </location>
</feature>
<dbReference type="RefSeq" id="XP_002948261.1">
    <property type="nucleotide sequence ID" value="XM_002948215.1"/>
</dbReference>
<dbReference type="PANTHER" id="PTHR21568:SF0">
    <property type="entry name" value="TRNA PSEUDOURIDINE SYNTHASE PUS10"/>
    <property type="match status" value="1"/>
</dbReference>
<evidence type="ECO:0000313" key="7">
    <source>
        <dbReference type="Proteomes" id="UP000001058"/>
    </source>
</evidence>
<evidence type="ECO:0000256" key="4">
    <source>
        <dbReference type="SAM" id="MobiDB-lite"/>
    </source>
</evidence>
<dbReference type="AlphaFoldDB" id="D8TNZ0"/>
<protein>
    <recommendedName>
        <fullName evidence="1">tRNA pseudouridine(55) synthase</fullName>
        <ecNumber evidence="1">5.4.99.25</ecNumber>
    </recommendedName>
</protein>
<dbReference type="STRING" id="3068.D8TNZ0"/>
<gene>
    <name evidence="6" type="ORF">VOLCADRAFT_88428</name>
</gene>
<keyword evidence="2" id="KW-0819">tRNA processing</keyword>
<dbReference type="GeneID" id="9625116"/>
<keyword evidence="7" id="KW-1185">Reference proteome</keyword>
<dbReference type="KEGG" id="vcn:VOLCADRAFT_88428"/>
<dbReference type="InParanoid" id="D8TNZ0"/>
<accession>D8TNZ0</accession>
<keyword evidence="3" id="KW-0413">Isomerase</keyword>
<feature type="compositionally biased region" description="Low complexity" evidence="4">
    <location>
        <begin position="523"/>
        <end position="545"/>
    </location>
</feature>